<evidence type="ECO:0000256" key="6">
    <source>
        <dbReference type="ARBA" id="ARBA00023010"/>
    </source>
</evidence>
<dbReference type="GO" id="GO:0051028">
    <property type="term" value="P:mRNA transport"/>
    <property type="evidence" value="ECO:0007669"/>
    <property type="project" value="UniProtKB-KW"/>
</dbReference>
<dbReference type="Proteomes" id="UP000663855">
    <property type="component" value="Unassembled WGS sequence"/>
</dbReference>
<keyword evidence="6" id="KW-0811">Translocation</keyword>
<keyword evidence="5" id="KW-0653">Protein transport</keyword>
<dbReference type="PANTHER" id="PTHR23198">
    <property type="entry name" value="NUCLEOPORIN"/>
    <property type="match status" value="1"/>
</dbReference>
<reference evidence="11" key="1">
    <citation type="submission" date="2021-02" db="EMBL/GenBank/DDBJ databases">
        <authorList>
            <person name="Nowell W R."/>
        </authorList>
    </citation>
    <scope>NUCLEOTIDE SEQUENCE</scope>
</reference>
<evidence type="ECO:0000313" key="10">
    <source>
        <dbReference type="EMBL" id="CAF1628181.1"/>
    </source>
</evidence>
<evidence type="ECO:0000256" key="7">
    <source>
        <dbReference type="ARBA" id="ARBA00023132"/>
    </source>
</evidence>
<dbReference type="GO" id="GO:0006405">
    <property type="term" value="P:RNA export from nucleus"/>
    <property type="evidence" value="ECO:0007669"/>
    <property type="project" value="TreeGrafter"/>
</dbReference>
<evidence type="ECO:0000313" key="13">
    <source>
        <dbReference type="Proteomes" id="UP000663824"/>
    </source>
</evidence>
<accession>A0A816YBU7</accession>
<dbReference type="EMBL" id="CAJNRE010017973">
    <property type="protein sequence ID" value="CAF2158893.1"/>
    <property type="molecule type" value="Genomic_DNA"/>
</dbReference>
<dbReference type="GO" id="GO:0008139">
    <property type="term" value="F:nuclear localization sequence binding"/>
    <property type="evidence" value="ECO:0007669"/>
    <property type="project" value="TreeGrafter"/>
</dbReference>
<dbReference type="InterPro" id="IPR037665">
    <property type="entry name" value="Nucleoporin_S59-like"/>
</dbReference>
<evidence type="ECO:0000256" key="8">
    <source>
        <dbReference type="ARBA" id="ARBA00023242"/>
    </source>
</evidence>
<dbReference type="GO" id="GO:0000973">
    <property type="term" value="P:post-transcriptional tethering of RNA polymerase II gene DNA at nuclear periphery"/>
    <property type="evidence" value="ECO:0007669"/>
    <property type="project" value="TreeGrafter"/>
</dbReference>
<dbReference type="PROSITE" id="PS51434">
    <property type="entry name" value="NUP_C"/>
    <property type="match status" value="1"/>
</dbReference>
<proteinExistence type="inferred from homology"/>
<dbReference type="Proteomes" id="UP000676336">
    <property type="component" value="Unassembled WGS sequence"/>
</dbReference>
<sequence length="728" mass="80147">MTTSTSSVPTATPATFTSKIESFSPMSQSSNLFGAQTAPQPFMFTTSIQNTPPTGLFHNPPVSNTPVNFTSSYFNGASIFGTQKAVPATNSTFPMASNTTQFTFNSGLLPIQATSINSNASISTVPTNIFTTATSMKPNAPDNLFNKPLPDKTGTSMPFFAFNANTVSTKNIFGLSNSTNTGIFSTKKSETPVTFKFDPQPTPGTSISLQPATKPLHSNTGQTTVTNFFAVPTSIATSNATNMFSIPATTITTFNLNPSLVTASAGTKIRSDVISASPATISQITRQEQITEQPMSMIHQQFIAVSLLDPYANRGRKDFSNMDSIQKHVEPALVPKVSTTTTITATVATPIPLVLPIRTNSRKGSSAQSLVDVNFKLKPVTSLSSSSSSSLLTQNDTIKTVNQQSILSTEPLKSTFTDEEELVLLGRTKISKLRLSNVISDSTYQTNYMPSLYPVRCLADFENFTNITSPSSRINNQQISHSLIENYDISPDQQQASSIISQRPLSSIIPCRSNNDFQTYRLPILTRDNYYMKPTISELKFLFRDKGECILSQFTVGHEKYGSVTFYGRIDVAGLNLDEIIQINSHEVIVYSDDNNKPSVGVELNLPARITLLSVYPIDRSTREEITDSARIEAMNYTDYLRKITEKFDGEFLNYGINDGSWTFMVNHFTRYGLDEHQNDFLINSRIINSDETTSLINRYMHLNDQSILVSNFIEYDGTISNESKLDV</sequence>
<dbReference type="GO" id="GO:0034398">
    <property type="term" value="P:telomere tethering at nuclear periphery"/>
    <property type="evidence" value="ECO:0007669"/>
    <property type="project" value="TreeGrafter"/>
</dbReference>
<gene>
    <name evidence="10" type="ORF">CJN711_LOCUS39010</name>
    <name evidence="11" type="ORF">MBJ925_LOCUS32792</name>
    <name evidence="12" type="ORF">SMN809_LOCUS663</name>
</gene>
<organism evidence="11 13">
    <name type="scientific">Rotaria magnacalcarata</name>
    <dbReference type="NCBI Taxonomy" id="392030"/>
    <lineage>
        <taxon>Eukaryota</taxon>
        <taxon>Metazoa</taxon>
        <taxon>Spiralia</taxon>
        <taxon>Gnathifera</taxon>
        <taxon>Rotifera</taxon>
        <taxon>Eurotatoria</taxon>
        <taxon>Bdelloidea</taxon>
        <taxon>Philodinida</taxon>
        <taxon>Philodinidae</taxon>
        <taxon>Rotaria</taxon>
    </lineage>
</organism>
<evidence type="ECO:0000256" key="4">
    <source>
        <dbReference type="ARBA" id="ARBA00022816"/>
    </source>
</evidence>
<dbReference type="InterPro" id="IPR036903">
    <property type="entry name" value="Nup98_auto-Pept-S59_dom_sf"/>
</dbReference>
<keyword evidence="7" id="KW-0906">Nuclear pore complex</keyword>
<evidence type="ECO:0000259" key="9">
    <source>
        <dbReference type="PROSITE" id="PS51434"/>
    </source>
</evidence>
<evidence type="ECO:0000256" key="3">
    <source>
        <dbReference type="ARBA" id="ARBA00022448"/>
    </source>
</evidence>
<dbReference type="Gene3D" id="3.30.1610.10">
    <property type="entry name" value="Peptidase S59, nucleoporin"/>
    <property type="match status" value="1"/>
</dbReference>
<keyword evidence="4" id="KW-0509">mRNA transport</keyword>
<protein>
    <recommendedName>
        <fullName evidence="9">Peptidase S59 domain-containing protein</fullName>
    </recommendedName>
</protein>
<evidence type="ECO:0000256" key="2">
    <source>
        <dbReference type="ARBA" id="ARBA00008926"/>
    </source>
</evidence>
<evidence type="ECO:0000313" key="12">
    <source>
        <dbReference type="EMBL" id="CAF3791604.1"/>
    </source>
</evidence>
<evidence type="ECO:0000256" key="5">
    <source>
        <dbReference type="ARBA" id="ARBA00022927"/>
    </source>
</evidence>
<dbReference type="InterPro" id="IPR007230">
    <property type="entry name" value="Nup98_auto-Pept-S59_dom"/>
</dbReference>
<dbReference type="GO" id="GO:0006606">
    <property type="term" value="P:protein import into nucleus"/>
    <property type="evidence" value="ECO:0007669"/>
    <property type="project" value="TreeGrafter"/>
</dbReference>
<name>A0A816YBU7_9BILA</name>
<dbReference type="GO" id="GO:0017056">
    <property type="term" value="F:structural constituent of nuclear pore"/>
    <property type="evidence" value="ECO:0007669"/>
    <property type="project" value="InterPro"/>
</dbReference>
<dbReference type="AlphaFoldDB" id="A0A816YBU7"/>
<feature type="domain" description="Peptidase S59" evidence="9">
    <location>
        <begin position="527"/>
        <end position="669"/>
    </location>
</feature>
<evidence type="ECO:0000256" key="1">
    <source>
        <dbReference type="ARBA" id="ARBA00004567"/>
    </source>
</evidence>
<dbReference type="Proteomes" id="UP000663824">
    <property type="component" value="Unassembled WGS sequence"/>
</dbReference>
<comment type="subcellular location">
    <subcellularLocation>
        <location evidence="1">Nucleus</location>
        <location evidence="1">Nuclear pore complex</location>
    </subcellularLocation>
</comment>
<dbReference type="Pfam" id="PF04096">
    <property type="entry name" value="Nucleoporin2"/>
    <property type="match status" value="1"/>
</dbReference>
<keyword evidence="3" id="KW-0813">Transport</keyword>
<comment type="similarity">
    <text evidence="2">Belongs to the nucleoporin GLFG family.</text>
</comment>
<dbReference type="SUPFAM" id="SSF82215">
    <property type="entry name" value="C-terminal autoproteolytic domain of nucleoporin nup98"/>
    <property type="match status" value="1"/>
</dbReference>
<evidence type="ECO:0000313" key="11">
    <source>
        <dbReference type="EMBL" id="CAF2158893.1"/>
    </source>
</evidence>
<dbReference type="EMBL" id="CAJOBI010000079">
    <property type="protein sequence ID" value="CAF3791604.1"/>
    <property type="molecule type" value="Genomic_DNA"/>
</dbReference>
<dbReference type="PANTHER" id="PTHR23198:SF6">
    <property type="entry name" value="NUCLEAR PORE COMPLEX PROTEIN NUP98-NUP96"/>
    <property type="match status" value="1"/>
</dbReference>
<dbReference type="GO" id="GO:0044614">
    <property type="term" value="C:nuclear pore cytoplasmic filaments"/>
    <property type="evidence" value="ECO:0007669"/>
    <property type="project" value="TreeGrafter"/>
</dbReference>
<comment type="caution">
    <text evidence="11">The sequence shown here is derived from an EMBL/GenBank/DDBJ whole genome shotgun (WGS) entry which is preliminary data.</text>
</comment>
<dbReference type="GO" id="GO:0003723">
    <property type="term" value="F:RNA binding"/>
    <property type="evidence" value="ECO:0007669"/>
    <property type="project" value="TreeGrafter"/>
</dbReference>
<dbReference type="EMBL" id="CAJNOV010019141">
    <property type="protein sequence ID" value="CAF1628181.1"/>
    <property type="molecule type" value="Genomic_DNA"/>
</dbReference>
<keyword evidence="8" id="KW-0539">Nucleus</keyword>